<keyword evidence="2 5" id="KW-0808">Transferase</keyword>
<dbReference type="Gene3D" id="3.40.50.2000">
    <property type="entry name" value="Glycogen Phosphorylase B"/>
    <property type="match status" value="2"/>
</dbReference>
<evidence type="ECO:0000256" key="1">
    <source>
        <dbReference type="ARBA" id="ARBA00022676"/>
    </source>
</evidence>
<organism evidence="5 6">
    <name type="scientific">Epidermidibacterium keratini</name>
    <dbReference type="NCBI Taxonomy" id="1891644"/>
    <lineage>
        <taxon>Bacteria</taxon>
        <taxon>Bacillati</taxon>
        <taxon>Actinomycetota</taxon>
        <taxon>Actinomycetes</taxon>
        <taxon>Sporichthyales</taxon>
        <taxon>Sporichthyaceae</taxon>
        <taxon>Epidermidibacterium</taxon>
    </lineage>
</organism>
<dbReference type="SUPFAM" id="SSF53756">
    <property type="entry name" value="UDP-Glycosyltransferase/glycogen phosphorylase"/>
    <property type="match status" value="1"/>
</dbReference>
<evidence type="ECO:0000313" key="6">
    <source>
        <dbReference type="Proteomes" id="UP000463857"/>
    </source>
</evidence>
<reference evidence="5 6" key="1">
    <citation type="journal article" date="2018" name="Int. J. Syst. Evol. Microbiol.">
        <title>Epidermidibacterium keratini gen. nov., sp. nov., a member of the family Sporichthyaceae, isolated from keratin epidermis.</title>
        <authorList>
            <person name="Lee D.G."/>
            <person name="Trujillo M.E."/>
            <person name="Kang S."/>
            <person name="Nam J.J."/>
            <person name="Kim Y.J."/>
        </authorList>
    </citation>
    <scope>NUCLEOTIDE SEQUENCE [LARGE SCALE GENOMIC DNA]</scope>
    <source>
        <strain evidence="5 6">EPI-7</strain>
    </source>
</reference>
<dbReference type="KEGG" id="eke:EK0264_15050"/>
<dbReference type="Pfam" id="PF13579">
    <property type="entry name" value="Glyco_trans_4_4"/>
    <property type="match status" value="1"/>
</dbReference>
<evidence type="ECO:0000259" key="3">
    <source>
        <dbReference type="Pfam" id="PF00534"/>
    </source>
</evidence>
<dbReference type="GO" id="GO:0016758">
    <property type="term" value="F:hexosyltransferase activity"/>
    <property type="evidence" value="ECO:0007669"/>
    <property type="project" value="TreeGrafter"/>
</dbReference>
<proteinExistence type="predicted"/>
<keyword evidence="6" id="KW-1185">Reference proteome</keyword>
<accession>A0A7L4YQP5</accession>
<dbReference type="Pfam" id="PF00534">
    <property type="entry name" value="Glycos_transf_1"/>
    <property type="match status" value="1"/>
</dbReference>
<protein>
    <submittedName>
        <fullName evidence="5">Glycosyltransferase</fullName>
    </submittedName>
</protein>
<keyword evidence="1" id="KW-0328">Glycosyltransferase</keyword>
<feature type="domain" description="Glycosyl transferase family 1" evidence="3">
    <location>
        <begin position="365"/>
        <end position="535"/>
    </location>
</feature>
<evidence type="ECO:0000256" key="2">
    <source>
        <dbReference type="ARBA" id="ARBA00022679"/>
    </source>
</evidence>
<dbReference type="PANTHER" id="PTHR45947:SF3">
    <property type="entry name" value="SULFOQUINOVOSYL TRANSFERASE SQD2"/>
    <property type="match status" value="1"/>
</dbReference>
<dbReference type="InParanoid" id="A0A7L4YQP5"/>
<sequence>MMGSRLRRLLPDSVLALDVARRGLAEDPLHFIVQVVRRLLPIRPPRSHRSSVWAAYQWYLADRPADAERTLRGLEPNDRPLARRLAIQLGASRATSGDTPRLRALSLYQAGHYSAAAHASPQRSRQRDRITSELAVMLPEPAQTRSTSGTSGDPTSVLMVLTNSLPYTQSGYTLRSQAILKELRQSGVKVAAATRLGYPVTIGHLGAPAVATVDGVDYYRLPAWRLPARLDERLQMQVEVLHRLVARLEPGMLHCTTDYTNAVVTRAVSRRTGLPWVYEMRGQLELSWVARLPRALQVEGADSERVRLLREKEVELAHDAHAVIVLSTVQADDLVARGVPASRISVIPNAVDQRLLERTMTPQAARRALGLPTEGIWVGSVSSLVDYEGFDVLLDAVATARATGADLRCCITGDGVSRPALVERARELGIERFVSFPGKQPAAHSATWVQALDIVAVPRRDTAVTRVVTPLKPIEAMALNRPMVLSDLPALSELVASAGSGILVAPGDADSLALALGRLVADRQLRMRLADQGREFAATRTWPNAALACRNIYEAVCHV</sequence>
<gene>
    <name evidence="5" type="ORF">EK0264_15050</name>
</gene>
<dbReference type="PANTHER" id="PTHR45947">
    <property type="entry name" value="SULFOQUINOVOSYL TRANSFERASE SQD2"/>
    <property type="match status" value="1"/>
</dbReference>
<dbReference type="Proteomes" id="UP000463857">
    <property type="component" value="Chromosome"/>
</dbReference>
<dbReference type="InterPro" id="IPR001296">
    <property type="entry name" value="Glyco_trans_1"/>
</dbReference>
<name>A0A7L4YQP5_9ACTN</name>
<evidence type="ECO:0000313" key="5">
    <source>
        <dbReference type="EMBL" id="QHC01476.1"/>
    </source>
</evidence>
<dbReference type="AlphaFoldDB" id="A0A7L4YQP5"/>
<dbReference type="EMBL" id="CP047156">
    <property type="protein sequence ID" value="QHC01476.1"/>
    <property type="molecule type" value="Genomic_DNA"/>
</dbReference>
<dbReference type="InterPro" id="IPR028098">
    <property type="entry name" value="Glyco_trans_4-like_N"/>
</dbReference>
<feature type="domain" description="Glycosyltransferase subfamily 4-like N-terminal" evidence="4">
    <location>
        <begin position="171"/>
        <end position="349"/>
    </location>
</feature>
<evidence type="ECO:0000259" key="4">
    <source>
        <dbReference type="Pfam" id="PF13579"/>
    </source>
</evidence>
<dbReference type="OrthoDB" id="509705at2"/>
<dbReference type="InterPro" id="IPR050194">
    <property type="entry name" value="Glycosyltransferase_grp1"/>
</dbReference>
<dbReference type="GO" id="GO:1901137">
    <property type="term" value="P:carbohydrate derivative biosynthetic process"/>
    <property type="evidence" value="ECO:0007669"/>
    <property type="project" value="UniProtKB-ARBA"/>
</dbReference>